<protein>
    <submittedName>
        <fullName evidence="3">Uncharacterized protein</fullName>
    </submittedName>
</protein>
<feature type="region of interest" description="Disordered" evidence="1">
    <location>
        <begin position="26"/>
        <end position="60"/>
    </location>
</feature>
<accession>A0A2N9LAA1</accession>
<evidence type="ECO:0000256" key="1">
    <source>
        <dbReference type="SAM" id="MobiDB-lite"/>
    </source>
</evidence>
<organism evidence="3 4">
    <name type="scientific">Candidatus Sulfuritelmatomonas gaucii</name>
    <dbReference type="NCBI Taxonomy" id="2043161"/>
    <lineage>
        <taxon>Bacteria</taxon>
        <taxon>Pseudomonadati</taxon>
        <taxon>Acidobacteriota</taxon>
        <taxon>Terriglobia</taxon>
        <taxon>Terriglobales</taxon>
        <taxon>Acidobacteriaceae</taxon>
        <taxon>Candidatus Sulfuritelmatomonas</taxon>
    </lineage>
</organism>
<feature type="signal peptide" evidence="2">
    <location>
        <begin position="1"/>
        <end position="24"/>
    </location>
</feature>
<evidence type="ECO:0000313" key="3">
    <source>
        <dbReference type="EMBL" id="SPE20196.1"/>
    </source>
</evidence>
<evidence type="ECO:0000256" key="2">
    <source>
        <dbReference type="SAM" id="SignalP"/>
    </source>
</evidence>
<feature type="compositionally biased region" description="Polar residues" evidence="1">
    <location>
        <begin position="30"/>
        <end position="52"/>
    </location>
</feature>
<sequence>MVPYMKKSRLTLVSLALLLLAATATPGQKGHSSQPDQNSVDQTVKQTDQNSKPLELKPAIPGMGKNHRLILKDGSYQMVREYQIVGDRVRYLSQERGEWEEMPVDLVDWDATRKWEKEHADLAEADASPAMKEAEAIDKEEADERNDQNARMPNVAPGLELPDEEGVFVLDTFHGTPELVELIPKNLSMNTKTRHGIETLNPLATQKANLELEGAHARVHLHVNDPAFYLSLGVEEEKEPVLTHPMTVQTNGAKAVTGDHGAHSAQSGFVIVRVDERQAVRIVGAVHMSPNGTVSQDEDTIPTKVEVLPGKHWLRLEPEQQLKIGEYALVEILSPSDISESVWDFRVDPMLGDNPRSIGPILPQARQQSSPE</sequence>
<evidence type="ECO:0000313" key="4">
    <source>
        <dbReference type="Proteomes" id="UP000239735"/>
    </source>
</evidence>
<keyword evidence="2" id="KW-0732">Signal</keyword>
<dbReference type="EMBL" id="OKRB01000085">
    <property type="protein sequence ID" value="SPE20196.1"/>
    <property type="molecule type" value="Genomic_DNA"/>
</dbReference>
<feature type="region of interest" description="Disordered" evidence="1">
    <location>
        <begin position="121"/>
        <end position="158"/>
    </location>
</feature>
<reference evidence="4" key="1">
    <citation type="submission" date="2018-02" db="EMBL/GenBank/DDBJ databases">
        <authorList>
            <person name="Hausmann B."/>
        </authorList>
    </citation>
    <scope>NUCLEOTIDE SEQUENCE [LARGE SCALE GENOMIC DNA]</scope>
    <source>
        <strain evidence="4">Peat soil MAG SbA5</strain>
    </source>
</reference>
<dbReference type="AlphaFoldDB" id="A0A2N9LAA1"/>
<name>A0A2N9LAA1_9BACT</name>
<proteinExistence type="predicted"/>
<dbReference type="Proteomes" id="UP000239735">
    <property type="component" value="Unassembled WGS sequence"/>
</dbReference>
<gene>
    <name evidence="3" type="ORF">SBA5_290050</name>
</gene>
<feature type="chain" id="PRO_5014945259" evidence="2">
    <location>
        <begin position="25"/>
        <end position="372"/>
    </location>
</feature>